<feature type="compositionally biased region" description="Low complexity" evidence="1">
    <location>
        <begin position="392"/>
        <end position="402"/>
    </location>
</feature>
<proteinExistence type="predicted"/>
<organism evidence="2 3">
    <name type="scientific">Exidia glandulosa HHB12029</name>
    <dbReference type="NCBI Taxonomy" id="1314781"/>
    <lineage>
        <taxon>Eukaryota</taxon>
        <taxon>Fungi</taxon>
        <taxon>Dikarya</taxon>
        <taxon>Basidiomycota</taxon>
        <taxon>Agaricomycotina</taxon>
        <taxon>Agaricomycetes</taxon>
        <taxon>Auriculariales</taxon>
        <taxon>Exidiaceae</taxon>
        <taxon>Exidia</taxon>
    </lineage>
</organism>
<evidence type="ECO:0000313" key="2">
    <source>
        <dbReference type="EMBL" id="KZV85447.1"/>
    </source>
</evidence>
<evidence type="ECO:0000313" key="3">
    <source>
        <dbReference type="Proteomes" id="UP000077266"/>
    </source>
</evidence>
<name>A0A165DVC9_EXIGL</name>
<feature type="region of interest" description="Disordered" evidence="1">
    <location>
        <begin position="383"/>
        <end position="442"/>
    </location>
</feature>
<feature type="compositionally biased region" description="Acidic residues" evidence="1">
    <location>
        <begin position="172"/>
        <end position="186"/>
    </location>
</feature>
<accession>A0A165DVC9</accession>
<keyword evidence="3" id="KW-1185">Reference proteome</keyword>
<dbReference type="AlphaFoldDB" id="A0A165DVC9"/>
<feature type="compositionally biased region" description="Gly residues" evidence="1">
    <location>
        <begin position="161"/>
        <end position="170"/>
    </location>
</feature>
<gene>
    <name evidence="2" type="ORF">EXIGLDRAFT_699470</name>
</gene>
<feature type="region of interest" description="Disordered" evidence="1">
    <location>
        <begin position="127"/>
        <end position="186"/>
    </location>
</feature>
<dbReference type="EMBL" id="KV426188">
    <property type="protein sequence ID" value="KZV85447.1"/>
    <property type="molecule type" value="Genomic_DNA"/>
</dbReference>
<feature type="non-terminal residue" evidence="2">
    <location>
        <position position="442"/>
    </location>
</feature>
<evidence type="ECO:0000256" key="1">
    <source>
        <dbReference type="SAM" id="MobiDB-lite"/>
    </source>
</evidence>
<dbReference type="InParanoid" id="A0A165DVC9"/>
<feature type="compositionally biased region" description="Basic and acidic residues" evidence="1">
    <location>
        <begin position="149"/>
        <end position="160"/>
    </location>
</feature>
<dbReference type="Proteomes" id="UP000077266">
    <property type="component" value="Unassembled WGS sequence"/>
</dbReference>
<sequence>MPTHILYSAARWRRCIFEPRRGDGAVTAAAADVSGSALRVVDRRGGTPLDPQKVQEITKVLEAAPPQWLTTLSSVSIRSSLELQRRAITFNEALTADAKCSSRSADSGALDELQRKVGDLERMLGKQTSRRPAFGGSTRRPAFFKRNPPAREAHRGEHGGDFWGDGGLDVTGGDDSDVDGLDDEDDDDYDVLASLPEEAPSTKEVATAAQQFLQLASAYLSATTSNRRSGPFDFATADYKSAKKPPSPCKCCGSDAHWDRDCPHWLEWLKRKKEGRLKYDTERPKDHQRLYKNVYTVMRNEELFQAYVLELADPEKRRACRVRVQEEEDEYKTWYASLSHAQDAILEDATPPAPPEQAKLKLSPGEELYQAFLAQNGRLSTTAKVSVPPHPSTTESSAETSAQAPDHATPRVAVDTSQVSDHTAPRVVTETTQAADHAAPRV</sequence>
<protein>
    <submittedName>
        <fullName evidence="2">Uncharacterized protein</fullName>
    </submittedName>
</protein>
<reference evidence="2 3" key="1">
    <citation type="journal article" date="2016" name="Mol. Biol. Evol.">
        <title>Comparative Genomics of Early-Diverging Mushroom-Forming Fungi Provides Insights into the Origins of Lignocellulose Decay Capabilities.</title>
        <authorList>
            <person name="Nagy L.G."/>
            <person name="Riley R."/>
            <person name="Tritt A."/>
            <person name="Adam C."/>
            <person name="Daum C."/>
            <person name="Floudas D."/>
            <person name="Sun H."/>
            <person name="Yadav J.S."/>
            <person name="Pangilinan J."/>
            <person name="Larsson K.H."/>
            <person name="Matsuura K."/>
            <person name="Barry K."/>
            <person name="Labutti K."/>
            <person name="Kuo R."/>
            <person name="Ohm R.A."/>
            <person name="Bhattacharya S.S."/>
            <person name="Shirouzu T."/>
            <person name="Yoshinaga Y."/>
            <person name="Martin F.M."/>
            <person name="Grigoriev I.V."/>
            <person name="Hibbett D.S."/>
        </authorList>
    </citation>
    <scope>NUCLEOTIDE SEQUENCE [LARGE SCALE GENOMIC DNA]</scope>
    <source>
        <strain evidence="2 3">HHB12029</strain>
    </source>
</reference>